<reference evidence="1" key="1">
    <citation type="submission" date="2020-05" db="EMBL/GenBank/DDBJ databases">
        <authorList>
            <person name="Chiriac C."/>
            <person name="Salcher M."/>
            <person name="Ghai R."/>
            <person name="Kavagutti S V."/>
        </authorList>
    </citation>
    <scope>NUCLEOTIDE SEQUENCE</scope>
</reference>
<dbReference type="EMBL" id="CAFBPV010000121">
    <property type="protein sequence ID" value="CAB5034355.1"/>
    <property type="molecule type" value="Genomic_DNA"/>
</dbReference>
<dbReference type="InterPro" id="IPR029058">
    <property type="entry name" value="AB_hydrolase_fold"/>
</dbReference>
<dbReference type="SUPFAM" id="SSF53474">
    <property type="entry name" value="alpha/beta-Hydrolases"/>
    <property type="match status" value="1"/>
</dbReference>
<name>A0A6J7RZP9_9ZZZZ</name>
<dbReference type="Gene3D" id="3.40.50.1820">
    <property type="entry name" value="alpha/beta hydrolase"/>
    <property type="match status" value="1"/>
</dbReference>
<accession>A0A6J7RZP9</accession>
<gene>
    <name evidence="1" type="ORF">UFOPK4165_01003</name>
</gene>
<organism evidence="1">
    <name type="scientific">freshwater metagenome</name>
    <dbReference type="NCBI Taxonomy" id="449393"/>
    <lineage>
        <taxon>unclassified sequences</taxon>
        <taxon>metagenomes</taxon>
        <taxon>ecological metagenomes</taxon>
    </lineage>
</organism>
<sequence length="153" mass="16643">MAAIGRPELVRSVVSIGGNTSAAQVRLKFGKPDVSPEAQAEHDRLSPDHASELIKKITTAFRVWKSEPNIAPTKLAKIKCPVLILAGDDDVISAKESEKIYQGITNARLAIVPGASHAVIKEKTQLVQALLKDFYAYPDYPLTKDPISRISNL</sequence>
<proteinExistence type="predicted"/>
<protein>
    <submittedName>
        <fullName evidence="1">Unannotated protein</fullName>
    </submittedName>
</protein>
<dbReference type="AlphaFoldDB" id="A0A6J7RZP9"/>
<evidence type="ECO:0000313" key="1">
    <source>
        <dbReference type="EMBL" id="CAB5034355.1"/>
    </source>
</evidence>